<proteinExistence type="predicted"/>
<sequence length="128" mass="14890">MDTTSLWIHRRLIKATAEHEASDQIIDGAILEVTRHLRAELLEVGIDSEKWKKVPKMIVRATIYGTIATLWASHPEIFSSTGIIQEQFAMEYWEERFINSLQRFLQTKRVDIIKVEQLTSRIQVPLTN</sequence>
<dbReference type="EMBL" id="MT143886">
    <property type="protein sequence ID" value="QJB04600.1"/>
    <property type="molecule type" value="Genomic_DNA"/>
</dbReference>
<protein>
    <submittedName>
        <fullName evidence="2">Uncharacterized protein</fullName>
    </submittedName>
</protein>
<evidence type="ECO:0000313" key="2">
    <source>
        <dbReference type="EMBL" id="QJB04600.1"/>
    </source>
</evidence>
<gene>
    <name evidence="1" type="ORF">MM171A00458_0003</name>
    <name evidence="2" type="ORF">MM171B00229_0016</name>
</gene>
<reference evidence="2" key="1">
    <citation type="submission" date="2020-03" db="EMBL/GenBank/DDBJ databases">
        <title>The deep terrestrial virosphere.</title>
        <authorList>
            <person name="Holmfeldt K."/>
            <person name="Nilsson E."/>
            <person name="Simone D."/>
            <person name="Lopez-Fernandez M."/>
            <person name="Wu X."/>
            <person name="de Brujin I."/>
            <person name="Lundin D."/>
            <person name="Andersson A."/>
            <person name="Bertilsson S."/>
            <person name="Dopson M."/>
        </authorList>
    </citation>
    <scope>NUCLEOTIDE SEQUENCE</scope>
    <source>
        <strain evidence="1">MM171A00458</strain>
        <strain evidence="2">MM171B00229</strain>
    </source>
</reference>
<dbReference type="EMBL" id="MT143693">
    <property type="protein sequence ID" value="QJB00419.1"/>
    <property type="molecule type" value="Genomic_DNA"/>
</dbReference>
<dbReference type="AlphaFoldDB" id="A0A6M3MF12"/>
<accession>A0A6M3MF12</accession>
<evidence type="ECO:0000313" key="1">
    <source>
        <dbReference type="EMBL" id="QJB00419.1"/>
    </source>
</evidence>
<organism evidence="2">
    <name type="scientific">viral metagenome</name>
    <dbReference type="NCBI Taxonomy" id="1070528"/>
    <lineage>
        <taxon>unclassified sequences</taxon>
        <taxon>metagenomes</taxon>
        <taxon>organismal metagenomes</taxon>
    </lineage>
</organism>
<name>A0A6M3MF12_9ZZZZ</name>